<organism evidence="1 2">
    <name type="scientific">Melastoma candidum</name>
    <dbReference type="NCBI Taxonomy" id="119954"/>
    <lineage>
        <taxon>Eukaryota</taxon>
        <taxon>Viridiplantae</taxon>
        <taxon>Streptophyta</taxon>
        <taxon>Embryophyta</taxon>
        <taxon>Tracheophyta</taxon>
        <taxon>Spermatophyta</taxon>
        <taxon>Magnoliopsida</taxon>
        <taxon>eudicotyledons</taxon>
        <taxon>Gunneridae</taxon>
        <taxon>Pentapetalae</taxon>
        <taxon>rosids</taxon>
        <taxon>malvids</taxon>
        <taxon>Myrtales</taxon>
        <taxon>Melastomataceae</taxon>
        <taxon>Melastomatoideae</taxon>
        <taxon>Melastomateae</taxon>
        <taxon>Melastoma</taxon>
    </lineage>
</organism>
<comment type="caution">
    <text evidence="1">The sequence shown here is derived from an EMBL/GenBank/DDBJ whole genome shotgun (WGS) entry which is preliminary data.</text>
</comment>
<dbReference type="EMBL" id="CM042881">
    <property type="protein sequence ID" value="KAI4384635.1"/>
    <property type="molecule type" value="Genomic_DNA"/>
</dbReference>
<accession>A0ACB9S112</accession>
<dbReference type="Proteomes" id="UP001057402">
    <property type="component" value="Chromosome 2"/>
</dbReference>
<proteinExistence type="predicted"/>
<sequence>MVQREKRRRQADLLVKVASSLKPSGSLHQEDVKTKVADHFKRKMKKPRSLSLDSLPHPGRPPTQRSTTCSDARKENSQVTHLQSNPAASAAKVSRRRCSAGSPRPRLGPGSGNNWRASPIRNFKRSSSLKPIRTLAKAPSFKTARSTSANKCTQVVIICADSSIQKATCSSTLKETKHPEYLVLNPGGTDLDRTSIFKVCPYTYCSLNGHRHGQLSPLKHFMAARRRLLNAQKSAKVVPAIPASFHQGNLDDKPAIRELDFEADIFVEIYAKSEKQGSSSTGGDVCISEDEDGLHCSHSEEGSCMYGLTEVGASDNSDARPKGHIVLDKNVEHFCNVTEMVTNGSSDKLSREKEETAGRDLDEIYCLIMTQKERLRWSLSQCNVDGEKVLEGTENIDAGSADCKDDDWDEVSYSSSVLEDAEAEEGCDKVIRIEEHYPVNLRKKFYFHNCGRKYDQLLTEVLPCQDNSEKGEDQKQGEKELHVCPSLRDDVTDCTSDHSMSIRVTDCMISCHNTVATAKDVVETEAGYFTGDCSQIGTEVSFEEIDGDNVTGAQTMSTDLVLYIEADEASTGTFLECACFQPQDDAFTLDCLQDLAEENEETAKPLVDVESEEAGLQDGEERRAAEPTSDAEVLIELLIPGTSSKDSGEADRSITKLEFTRGQENDESSLHIPTRMDGSGDANNHEGSLTGVHQSEDLAVESPREDVNKAAEISPSSSVQNGASSTSTKSKGMYNRGKGKSLEELSDSSMIWRIDRREKFDNPDDDPRNFNPRDPNYMPIVPDPEGERIDLRHWMIDDRRNSDEWMIDYALQRAVSKLAPARKKKVELLVAAFENVMLVSQFETRIKSPTGITLGRPIKACS</sequence>
<protein>
    <submittedName>
        <fullName evidence="1">Uncharacterized protein</fullName>
    </submittedName>
</protein>
<reference evidence="2" key="1">
    <citation type="journal article" date="2023" name="Front. Plant Sci.">
        <title>Chromosomal-level genome assembly of Melastoma candidum provides insights into trichome evolution.</title>
        <authorList>
            <person name="Zhong Y."/>
            <person name="Wu W."/>
            <person name="Sun C."/>
            <person name="Zou P."/>
            <person name="Liu Y."/>
            <person name="Dai S."/>
            <person name="Zhou R."/>
        </authorList>
    </citation>
    <scope>NUCLEOTIDE SEQUENCE [LARGE SCALE GENOMIC DNA]</scope>
</reference>
<evidence type="ECO:0000313" key="1">
    <source>
        <dbReference type="EMBL" id="KAI4384635.1"/>
    </source>
</evidence>
<gene>
    <name evidence="1" type="ORF">MLD38_002758</name>
</gene>
<evidence type="ECO:0000313" key="2">
    <source>
        <dbReference type="Proteomes" id="UP001057402"/>
    </source>
</evidence>
<name>A0ACB9S112_9MYRT</name>
<keyword evidence="2" id="KW-1185">Reference proteome</keyword>